<evidence type="ECO:0000313" key="3">
    <source>
        <dbReference type="EMBL" id="TCO78290.1"/>
    </source>
</evidence>
<dbReference type="PANTHER" id="PTHR43283">
    <property type="entry name" value="BETA-LACTAMASE-RELATED"/>
    <property type="match status" value="1"/>
</dbReference>
<protein>
    <submittedName>
        <fullName evidence="3">CubicO group peptidase (Beta-lactamase class C family)</fullName>
    </submittedName>
</protein>
<organism evidence="3 4">
    <name type="scientific">Chromatocurvus halotolerans</name>
    <dbReference type="NCBI Taxonomy" id="1132028"/>
    <lineage>
        <taxon>Bacteria</taxon>
        <taxon>Pseudomonadati</taxon>
        <taxon>Pseudomonadota</taxon>
        <taxon>Gammaproteobacteria</taxon>
        <taxon>Cellvibrionales</taxon>
        <taxon>Halieaceae</taxon>
        <taxon>Chromatocurvus</taxon>
    </lineage>
</organism>
<dbReference type="Gene3D" id="3.40.710.10">
    <property type="entry name" value="DD-peptidase/beta-lactamase superfamily"/>
    <property type="match status" value="1"/>
</dbReference>
<dbReference type="InterPro" id="IPR001466">
    <property type="entry name" value="Beta-lactam-related"/>
</dbReference>
<sequence length="432" mass="47468">MMQRLTCATGLTVLLWLVLGNASAQPLPQGQPDSLGFSEERLQRLTDHLQRAVDDGIMVGGEALIARRGEIAYRQTFGMRDREADMPATTDTLYRIYSMTKPVTSVAMMMLYEEGRFQLNDPLAQYLPEFAGLKVLAAQADNGDATLREPARAPTIRDLLRHTAGLTYGVFGNTPVDKAYRETELLQSPDLETFTRRLASLPLLYDPGERWHYSVAVDLQGRLVEVLSGSAFDTFLRERIFEPLGMHDTAFVLSSTQASRLAQLYSPEGTEISWNDPWKLSRSQTLEVADPRLSEAFIEGGYFASGGGGLVSSTSDYLRFSQMLLNGGELDGTRLLSPRTVEHMRRNHVAGLDTEGLTSAGGFGLGVAVTLDPGISGEIGSPGSYGWGGAAGTRFWIDPEEEIIAIFMTQSVPHQTQLGDQFRTLVYQALID</sequence>
<evidence type="ECO:0000259" key="2">
    <source>
        <dbReference type="Pfam" id="PF00144"/>
    </source>
</evidence>
<evidence type="ECO:0000256" key="1">
    <source>
        <dbReference type="SAM" id="SignalP"/>
    </source>
</evidence>
<name>A0A4V2SC73_9GAMM</name>
<feature type="domain" description="Beta-lactamase-related" evidence="2">
    <location>
        <begin position="47"/>
        <end position="414"/>
    </location>
</feature>
<dbReference type="Pfam" id="PF00144">
    <property type="entry name" value="Beta-lactamase"/>
    <property type="match status" value="1"/>
</dbReference>
<dbReference type="InterPro" id="IPR012338">
    <property type="entry name" value="Beta-lactam/transpept-like"/>
</dbReference>
<feature type="chain" id="PRO_5020310246" evidence="1">
    <location>
        <begin position="25"/>
        <end position="432"/>
    </location>
</feature>
<dbReference type="EMBL" id="SLWX01000001">
    <property type="protein sequence ID" value="TCO78290.1"/>
    <property type="molecule type" value="Genomic_DNA"/>
</dbReference>
<proteinExistence type="predicted"/>
<dbReference type="Proteomes" id="UP000294980">
    <property type="component" value="Unassembled WGS sequence"/>
</dbReference>
<dbReference type="AlphaFoldDB" id="A0A4V2SC73"/>
<comment type="caution">
    <text evidence="3">The sequence shown here is derived from an EMBL/GenBank/DDBJ whole genome shotgun (WGS) entry which is preliminary data.</text>
</comment>
<keyword evidence="1" id="KW-0732">Signal</keyword>
<dbReference type="RefSeq" id="WP_205686558.1">
    <property type="nucleotide sequence ID" value="NZ_QQSW01000006.1"/>
</dbReference>
<dbReference type="SUPFAM" id="SSF56601">
    <property type="entry name" value="beta-lactamase/transpeptidase-like"/>
    <property type="match status" value="1"/>
</dbReference>
<gene>
    <name evidence="3" type="ORF">EV688_101103</name>
</gene>
<dbReference type="PANTHER" id="PTHR43283:SF3">
    <property type="entry name" value="BETA-LACTAMASE FAMILY PROTEIN (AFU_ORTHOLOGUE AFUA_5G07500)"/>
    <property type="match status" value="1"/>
</dbReference>
<reference evidence="3 4" key="1">
    <citation type="submission" date="2019-03" db="EMBL/GenBank/DDBJ databases">
        <title>Genomic Encyclopedia of Type Strains, Phase IV (KMG-IV): sequencing the most valuable type-strain genomes for metagenomic binning, comparative biology and taxonomic classification.</title>
        <authorList>
            <person name="Goeker M."/>
        </authorList>
    </citation>
    <scope>NUCLEOTIDE SEQUENCE [LARGE SCALE GENOMIC DNA]</scope>
    <source>
        <strain evidence="3 4">DSM 23344</strain>
    </source>
</reference>
<feature type="signal peptide" evidence="1">
    <location>
        <begin position="1"/>
        <end position="24"/>
    </location>
</feature>
<keyword evidence="4" id="KW-1185">Reference proteome</keyword>
<dbReference type="InterPro" id="IPR050789">
    <property type="entry name" value="Diverse_Enzym_Activities"/>
</dbReference>
<accession>A0A4V2SC73</accession>
<evidence type="ECO:0000313" key="4">
    <source>
        <dbReference type="Proteomes" id="UP000294980"/>
    </source>
</evidence>